<dbReference type="AlphaFoldDB" id="A0ABD1GCH5"/>
<keyword evidence="2" id="KW-1185">Reference proteome</keyword>
<evidence type="ECO:0000313" key="1">
    <source>
        <dbReference type="EMBL" id="KAL1540924.1"/>
    </source>
</evidence>
<evidence type="ECO:0000313" key="2">
    <source>
        <dbReference type="Proteomes" id="UP001567538"/>
    </source>
</evidence>
<dbReference type="Proteomes" id="UP001567538">
    <property type="component" value="Unassembled WGS sequence"/>
</dbReference>
<reference evidence="1 2" key="1">
    <citation type="submission" date="2024-06" db="EMBL/GenBank/DDBJ databases">
        <title>A chromosome level genome sequence of Diviner's sage (Salvia divinorum).</title>
        <authorList>
            <person name="Ford S.A."/>
            <person name="Ro D.-K."/>
            <person name="Ness R.W."/>
            <person name="Phillips M.A."/>
        </authorList>
    </citation>
    <scope>NUCLEOTIDE SEQUENCE [LARGE SCALE GENOMIC DNA]</scope>
    <source>
        <strain evidence="1">SAF-2024a</strain>
        <tissue evidence="1">Leaf</tissue>
    </source>
</reference>
<accession>A0ABD1GCH5</accession>
<gene>
    <name evidence="1" type="ORF">AAHA92_25206</name>
</gene>
<name>A0ABD1GCH5_SALDI</name>
<organism evidence="1 2">
    <name type="scientific">Salvia divinorum</name>
    <name type="common">Maria pastora</name>
    <name type="synonym">Diviner's sage</name>
    <dbReference type="NCBI Taxonomy" id="28513"/>
    <lineage>
        <taxon>Eukaryota</taxon>
        <taxon>Viridiplantae</taxon>
        <taxon>Streptophyta</taxon>
        <taxon>Embryophyta</taxon>
        <taxon>Tracheophyta</taxon>
        <taxon>Spermatophyta</taxon>
        <taxon>Magnoliopsida</taxon>
        <taxon>eudicotyledons</taxon>
        <taxon>Gunneridae</taxon>
        <taxon>Pentapetalae</taxon>
        <taxon>asterids</taxon>
        <taxon>lamiids</taxon>
        <taxon>Lamiales</taxon>
        <taxon>Lamiaceae</taxon>
        <taxon>Nepetoideae</taxon>
        <taxon>Mentheae</taxon>
        <taxon>Salviinae</taxon>
        <taxon>Salvia</taxon>
        <taxon>Salvia subgen. Calosphace</taxon>
    </lineage>
</organism>
<sequence length="114" mass="12271">MEVHNGLVDWPGKLVVRQRDFLQASQGVKVAWQWTREGVGACSENLKSVDGDGESVDEWAGEGVEAQVESEEGRRPERWCGRGLCGLGKEGYALPMTAIGGGRPVEGSGLGRDE</sequence>
<protein>
    <submittedName>
        <fullName evidence="1">Uncharacterized protein</fullName>
    </submittedName>
</protein>
<comment type="caution">
    <text evidence="1">The sequence shown here is derived from an EMBL/GenBank/DDBJ whole genome shotgun (WGS) entry which is preliminary data.</text>
</comment>
<dbReference type="EMBL" id="JBEAFC010000009">
    <property type="protein sequence ID" value="KAL1540924.1"/>
    <property type="molecule type" value="Genomic_DNA"/>
</dbReference>
<proteinExistence type="predicted"/>